<dbReference type="InterPro" id="IPR007828">
    <property type="entry name" value="Inositol_oxygenase"/>
</dbReference>
<evidence type="ECO:0000256" key="7">
    <source>
        <dbReference type="ARBA" id="ARBA00022723"/>
    </source>
</evidence>
<dbReference type="GO" id="GO:0005506">
    <property type="term" value="F:iron ion binding"/>
    <property type="evidence" value="ECO:0007669"/>
    <property type="project" value="InterPro"/>
</dbReference>
<dbReference type="GO" id="GO:0005737">
    <property type="term" value="C:cytoplasm"/>
    <property type="evidence" value="ECO:0007669"/>
    <property type="project" value="UniProtKB-SubCell"/>
</dbReference>
<evidence type="ECO:0000256" key="6">
    <source>
        <dbReference type="ARBA" id="ARBA00022490"/>
    </source>
</evidence>
<evidence type="ECO:0000256" key="9">
    <source>
        <dbReference type="ARBA" id="ARBA00023004"/>
    </source>
</evidence>
<evidence type="ECO:0000256" key="4">
    <source>
        <dbReference type="ARBA" id="ARBA00011919"/>
    </source>
</evidence>
<evidence type="ECO:0000256" key="11">
    <source>
        <dbReference type="ARBA" id="ARBA00048271"/>
    </source>
</evidence>
<evidence type="ECO:0000256" key="2">
    <source>
        <dbReference type="ARBA" id="ARBA00005167"/>
    </source>
</evidence>
<sequence>MTSHNCVPSPAKKAKTTTSWRSWKGELEANNGKRFGLQDLLPGFTLRLEHRQGGTLATHRGEERILLYRSDKKGAIAKIIYSSEIQEQPSLQSSVAELQKNIAQAKIHVLDVKSQYRGRDLGGLLFSEAITHLKSKYCNNDDNEDDDFNTNEPLKSDYEQKQLYDVNCSLEAEEDVTRHGKLIAFYLRLGCHVVSKRVQYISDNDFAYRKVPMQVTLKAATTAARKRKRSSLMSKASFLPVQLVGDAGKITVTPSGGSEAGMKFDWLINQADDGVQFSTTHGNFLIASPSGSVTILDQVDDSYSDVDGWATFVPLHISDEIDHDDSPLQQSSSRSLWVLRSCHGTFLTADSVSKCFSCTKLPSFWQANGSNLSLACTSDTPPRRHHYLQCWKLQTHEYVQSMRSRFLNFSLGKATLFEALGWIHTFPAYPFHAWSCEDNNGSSMVSSPSLRTLSFLMAEAAREEGLPDWVQLVALFHELGETVKKLDPNNTGKMADSIYDWTISTRSRVVGCAIPNCATFSEFRHLNTDVLDARYSTDTGVYEPNCGLDNVLLLWSGPEYMYHLLRHNQTALPLEALAMVRYYLLGDWHEHHEHTSITNEYDEDMLPWVSDFDRLRRKTRLECLDCVDLSDEQCEYLWDSHYSRMAAKYDCDRLFAW</sequence>
<protein>
    <recommendedName>
        <fullName evidence="5">Inositol oxygenase</fullName>
        <ecNumber evidence="4">1.13.99.1</ecNumber>
    </recommendedName>
    <alternativeName>
        <fullName evidence="10">Myo-inositol oxygenase</fullName>
    </alternativeName>
</protein>
<dbReference type="GO" id="GO:0019310">
    <property type="term" value="P:inositol catabolic process"/>
    <property type="evidence" value="ECO:0007669"/>
    <property type="project" value="InterPro"/>
</dbReference>
<keyword evidence="7 12" id="KW-0479">Metal-binding</keyword>
<proteinExistence type="inferred from homology"/>
<evidence type="ECO:0000256" key="8">
    <source>
        <dbReference type="ARBA" id="ARBA00023002"/>
    </source>
</evidence>
<feature type="binding site" evidence="12">
    <location>
        <position position="477"/>
    </location>
    <ligand>
        <name>Fe cation</name>
        <dbReference type="ChEBI" id="CHEBI:24875"/>
        <label>1</label>
    </ligand>
</feature>
<dbReference type="PANTHER" id="PTHR12588:SF0">
    <property type="entry name" value="INOSITOL OXYGENASE"/>
    <property type="match status" value="1"/>
</dbReference>
<dbReference type="EMBL" id="HBGZ01012577">
    <property type="protein sequence ID" value="CAD9596859.1"/>
    <property type="molecule type" value="Transcribed_RNA"/>
</dbReference>
<evidence type="ECO:0000256" key="10">
    <source>
        <dbReference type="ARBA" id="ARBA00029668"/>
    </source>
</evidence>
<dbReference type="UniPathway" id="UPA00111">
    <property type="reaction ID" value="UER00527"/>
</dbReference>
<gene>
    <name evidence="13" type="ORF">SMAR0320_LOCUS8952</name>
</gene>
<dbReference type="AlphaFoldDB" id="A0A7S2L7A4"/>
<name>A0A7S2L7A4_9STRA</name>
<comment type="subcellular location">
    <subcellularLocation>
        <location evidence="1">Cytoplasm</location>
    </subcellularLocation>
</comment>
<evidence type="ECO:0000256" key="12">
    <source>
        <dbReference type="PIRSR" id="PIRSR607828-2"/>
    </source>
</evidence>
<dbReference type="SUPFAM" id="SSF109604">
    <property type="entry name" value="HD-domain/PDEase-like"/>
    <property type="match status" value="1"/>
</dbReference>
<dbReference type="Pfam" id="PF05153">
    <property type="entry name" value="MIOX"/>
    <property type="match status" value="1"/>
</dbReference>
<accession>A0A7S2L7A4</accession>
<evidence type="ECO:0000256" key="1">
    <source>
        <dbReference type="ARBA" id="ARBA00004496"/>
    </source>
</evidence>
<comment type="pathway">
    <text evidence="2">Polyol metabolism; myo-inositol degradation into D-glucuronate; D-glucuronate from myo-inositol: step 1/1.</text>
</comment>
<reference evidence="13" key="1">
    <citation type="submission" date="2021-01" db="EMBL/GenBank/DDBJ databases">
        <authorList>
            <person name="Corre E."/>
            <person name="Pelletier E."/>
            <person name="Niang G."/>
            <person name="Scheremetjew M."/>
            <person name="Finn R."/>
            <person name="Kale V."/>
            <person name="Holt S."/>
            <person name="Cochrane G."/>
            <person name="Meng A."/>
            <person name="Brown T."/>
            <person name="Cohen L."/>
        </authorList>
    </citation>
    <scope>NUCLEOTIDE SEQUENCE</scope>
    <source>
        <strain evidence="13">SM1012Den-03</strain>
    </source>
</reference>
<evidence type="ECO:0000313" key="13">
    <source>
        <dbReference type="EMBL" id="CAD9596859.1"/>
    </source>
</evidence>
<keyword evidence="6" id="KW-0963">Cytoplasm</keyword>
<keyword evidence="9 12" id="KW-0408">Iron</keyword>
<dbReference type="EC" id="1.13.99.1" evidence="4"/>
<evidence type="ECO:0000256" key="5">
    <source>
        <dbReference type="ARBA" id="ARBA00019269"/>
    </source>
</evidence>
<comment type="catalytic activity">
    <reaction evidence="11">
        <text>myo-inositol + O2 = D-glucuronate + H2O + H(+)</text>
        <dbReference type="Rhea" id="RHEA:23696"/>
        <dbReference type="ChEBI" id="CHEBI:15377"/>
        <dbReference type="ChEBI" id="CHEBI:15378"/>
        <dbReference type="ChEBI" id="CHEBI:15379"/>
        <dbReference type="ChEBI" id="CHEBI:17268"/>
        <dbReference type="ChEBI" id="CHEBI:58720"/>
        <dbReference type="EC" id="1.13.99.1"/>
    </reaction>
</comment>
<evidence type="ECO:0000256" key="3">
    <source>
        <dbReference type="ARBA" id="ARBA00005286"/>
    </source>
</evidence>
<comment type="cofactor">
    <cofactor evidence="12">
        <name>Fe cation</name>
        <dbReference type="ChEBI" id="CHEBI:24875"/>
    </cofactor>
    <text evidence="12">Binds 2 iron ions per subunit.</text>
</comment>
<organism evidence="13">
    <name type="scientific">Skeletonema marinoi</name>
    <dbReference type="NCBI Taxonomy" id="267567"/>
    <lineage>
        <taxon>Eukaryota</taxon>
        <taxon>Sar</taxon>
        <taxon>Stramenopiles</taxon>
        <taxon>Ochrophyta</taxon>
        <taxon>Bacillariophyta</taxon>
        <taxon>Coscinodiscophyceae</taxon>
        <taxon>Thalassiosirophycidae</taxon>
        <taxon>Thalassiosirales</taxon>
        <taxon>Skeletonemataceae</taxon>
        <taxon>Skeletonema</taxon>
        <taxon>Skeletonema marinoi-dohrnii complex</taxon>
    </lineage>
</organism>
<dbReference type="PANTHER" id="PTHR12588">
    <property type="entry name" value="MYOINOSITOL OXYGENASE"/>
    <property type="match status" value="1"/>
</dbReference>
<keyword evidence="8" id="KW-0560">Oxidoreductase</keyword>
<dbReference type="Gene3D" id="3.40.630.30">
    <property type="match status" value="1"/>
</dbReference>
<comment type="similarity">
    <text evidence="3">Belongs to the myo-inositol oxygenase family.</text>
</comment>
<dbReference type="GO" id="GO:0050113">
    <property type="term" value="F:inositol oxygenase activity"/>
    <property type="evidence" value="ECO:0007669"/>
    <property type="project" value="UniProtKB-EC"/>
</dbReference>